<organism evidence="1 2">
    <name type="scientific">Mycobacterium leprae (strain Br4923)</name>
    <dbReference type="NCBI Taxonomy" id="561304"/>
    <lineage>
        <taxon>Bacteria</taxon>
        <taxon>Bacillati</taxon>
        <taxon>Actinomycetota</taxon>
        <taxon>Actinomycetes</taxon>
        <taxon>Mycobacteriales</taxon>
        <taxon>Mycobacteriaceae</taxon>
        <taxon>Mycobacterium</taxon>
    </lineage>
</organism>
<reference evidence="1 2" key="1">
    <citation type="journal article" date="2009" name="Nat. Genet.">
        <title>Comparative genomic and phylogeographic analysis of Mycobacterium leprae.</title>
        <authorList>
            <person name="Monot M."/>
            <person name="Honore N."/>
            <person name="Garnier T."/>
            <person name="Zidane N."/>
            <person name="Sherafi D."/>
            <person name="Paniz-Mondolfi A."/>
            <person name="Matsuoka M."/>
            <person name="Taylor G.M."/>
            <person name="Donoghue H.D."/>
            <person name="Bouwman A."/>
            <person name="Mays S."/>
            <person name="Watson C."/>
            <person name="Lockwood D."/>
            <person name="Khamispour A."/>
            <person name="Dowlati Y."/>
            <person name="Jianping S."/>
            <person name="Rea T.H."/>
            <person name="Vera-Cabrera L."/>
            <person name="Stefani M.M."/>
            <person name="Banu S."/>
            <person name="Macdonald M."/>
            <person name="Sapkota B.R."/>
            <person name="Spencer J.S."/>
            <person name="Thomas J."/>
            <person name="Harshman K."/>
            <person name="Singh P."/>
            <person name="Busso P."/>
            <person name="Gattiker A."/>
            <person name="Rougemont J."/>
            <person name="Brennan P.J."/>
            <person name="Cole S.T."/>
        </authorList>
    </citation>
    <scope>NUCLEOTIDE SEQUENCE [LARGE SCALE GENOMIC DNA]</scope>
    <source>
        <strain evidence="2">Br4923</strain>
    </source>
</reference>
<dbReference type="EMBL" id="FM211192">
    <property type="protein sequence ID" value="CAR70753.1"/>
    <property type="molecule type" value="Genomic_DNA"/>
</dbReference>
<accession>A0A0H3MYM2</accession>
<dbReference type="AlphaFoldDB" id="A0A0H3MYM2"/>
<dbReference type="Proteomes" id="UP000006900">
    <property type="component" value="Chromosome"/>
</dbReference>
<name>A0A0H3MYM2_MYCLB</name>
<proteinExistence type="predicted"/>
<dbReference type="KEGG" id="mlb:MLBr00659"/>
<evidence type="ECO:0000313" key="1">
    <source>
        <dbReference type="EMBL" id="CAR70753.1"/>
    </source>
</evidence>
<evidence type="ECO:0000313" key="2">
    <source>
        <dbReference type="Proteomes" id="UP000006900"/>
    </source>
</evidence>
<sequence length="108" mass="12281">MVDTEVHNTQQHRESLNAIVWWLEKPGAGKLDGAKNDAGKRKKTLSTKHSIPGRWPSAFGQFYPLVVRKDEDLLRRAVVRTSPTAFIFKRRKLLSLSLTTEVACGRHE</sequence>
<gene>
    <name evidence="1" type="ordered locus">MLBr00659</name>
</gene>
<dbReference type="HOGENOM" id="CLU_2194027_0_0_11"/>
<protein>
    <submittedName>
        <fullName evidence="1">Uncharacterized protein</fullName>
    </submittedName>
</protein>